<evidence type="ECO:0000256" key="4">
    <source>
        <dbReference type="ARBA" id="ARBA00023172"/>
    </source>
</evidence>
<evidence type="ECO:0000313" key="8">
    <source>
        <dbReference type="Proteomes" id="UP000007485"/>
    </source>
</evidence>
<dbReference type="STRING" id="985053.VMUT_1894"/>
<feature type="domain" description="Cas12f1-like TNB" evidence="6">
    <location>
        <begin position="309"/>
        <end position="374"/>
    </location>
</feature>
<dbReference type="InterPro" id="IPR010095">
    <property type="entry name" value="Cas12f1-like_TNB"/>
</dbReference>
<evidence type="ECO:0000259" key="5">
    <source>
        <dbReference type="Pfam" id="PF01385"/>
    </source>
</evidence>
<dbReference type="EMBL" id="CP002529">
    <property type="protein sequence ID" value="ADY02095.1"/>
    <property type="molecule type" value="Genomic_DNA"/>
</dbReference>
<accession>F0QVS1</accession>
<dbReference type="AlphaFoldDB" id="F0QVS1"/>
<evidence type="ECO:0000313" key="7">
    <source>
        <dbReference type="EMBL" id="ADY02095.1"/>
    </source>
</evidence>
<dbReference type="KEGG" id="vmo:VMUT_1894"/>
<dbReference type="GO" id="GO:0006310">
    <property type="term" value="P:DNA recombination"/>
    <property type="evidence" value="ECO:0007669"/>
    <property type="project" value="UniProtKB-KW"/>
</dbReference>
<evidence type="ECO:0000259" key="6">
    <source>
        <dbReference type="Pfam" id="PF07282"/>
    </source>
</evidence>
<keyword evidence="4" id="KW-0233">DNA recombination</keyword>
<comment type="similarity">
    <text evidence="1">In the C-terminal section; belongs to the transposase 35 family.</text>
</comment>
<dbReference type="HOGENOM" id="CLU_040997_0_0_2"/>
<dbReference type="NCBIfam" id="NF040570">
    <property type="entry name" value="guided_TnpB"/>
    <property type="match status" value="1"/>
</dbReference>
<organism evidence="7 8">
    <name type="scientific">Vulcanisaeta moutnovskia (strain 768-28)</name>
    <dbReference type="NCBI Taxonomy" id="985053"/>
    <lineage>
        <taxon>Archaea</taxon>
        <taxon>Thermoproteota</taxon>
        <taxon>Thermoprotei</taxon>
        <taxon>Thermoproteales</taxon>
        <taxon>Thermoproteaceae</taxon>
        <taxon>Vulcanisaeta</taxon>
    </lineage>
</organism>
<proteinExistence type="inferred from homology"/>
<dbReference type="eggNOG" id="arCOG00683">
    <property type="taxonomic scope" value="Archaea"/>
</dbReference>
<evidence type="ECO:0000256" key="1">
    <source>
        <dbReference type="ARBA" id="ARBA00008761"/>
    </source>
</evidence>
<dbReference type="Proteomes" id="UP000007485">
    <property type="component" value="Chromosome"/>
</dbReference>
<name>F0QVS1_VULM7</name>
<feature type="domain" description="Probable transposase IS891/IS1136/IS1341" evidence="5">
    <location>
        <begin position="186"/>
        <end position="293"/>
    </location>
</feature>
<sequence length="423" mass="48604">MVKLEPDREAENKLKLLCSISSRLWNEVNYARRRQFFENKRVDLKNTYREFYGKYKALIGSVTAQQILNKNNEAWKSFFNLLKARKEGRLPPFMRSVSPPGYRKRYGSRILWVVLRNDQYKVERSKIILKGLGAIGRIEVQYKGLIHIKGKQGRMEIRYDPDSRTWYAHITFEISEKAVRGVWRKIPEAPKASLRAGIDIGINNLFAVYIGDGRAFLVNGRPLKAISYYWKARIANYQSTLNRYGLRTSRRLRIMYKKWRRQVKHYINTAVRRLAEELYNAGVSTVYIGYPKMISQNNGNFNTVQTWSYGYLLKRVSEVLEEYGVNVVFVNEAYTSSYCPFHGNKCGKRIARGLFKCTSLNRVFNADVVGAYNILVKGDTITPSPRDGIGATRPRPGVGLNPAKAGNVAPNLLAFATPRTLTL</sequence>
<reference evidence="7 8" key="1">
    <citation type="journal article" date="2011" name="J. Bacteriol.">
        <title>Complete genome sequence of 'Vulcanisaeta moutnovskia' strain 768-28, a novel member of the hyperthermophilic crenarchaeal genus vulcanisaeta.</title>
        <authorList>
            <person name="Gumerov V.M."/>
            <person name="Mardanov A.V."/>
            <person name="Beletsky A.V."/>
            <person name="Prokofeva M.I."/>
            <person name="Bonch-Osmolovskaya E.A."/>
            <person name="Ravin N.V."/>
            <person name="Skryabin K.G."/>
        </authorList>
    </citation>
    <scope>NUCLEOTIDE SEQUENCE [LARGE SCALE GENOMIC DNA]</scope>
    <source>
        <strain evidence="7 8">768-28</strain>
    </source>
</reference>
<dbReference type="GO" id="GO:0032196">
    <property type="term" value="P:transposition"/>
    <property type="evidence" value="ECO:0007669"/>
    <property type="project" value="UniProtKB-KW"/>
</dbReference>
<protein>
    <submittedName>
        <fullName evidence="7">IS element ISDka2 orfB</fullName>
    </submittedName>
</protein>
<dbReference type="GO" id="GO:0003677">
    <property type="term" value="F:DNA binding"/>
    <property type="evidence" value="ECO:0007669"/>
    <property type="project" value="UniProtKB-KW"/>
</dbReference>
<evidence type="ECO:0000256" key="2">
    <source>
        <dbReference type="ARBA" id="ARBA00022578"/>
    </source>
</evidence>
<dbReference type="InterPro" id="IPR001959">
    <property type="entry name" value="Transposase"/>
</dbReference>
<evidence type="ECO:0000256" key="3">
    <source>
        <dbReference type="ARBA" id="ARBA00023125"/>
    </source>
</evidence>
<gene>
    <name evidence="7" type="ordered locus">VMUT_1894</name>
</gene>
<keyword evidence="2" id="KW-0815">Transposition</keyword>
<dbReference type="OrthoDB" id="21365at2157"/>
<dbReference type="GeneID" id="10289546"/>
<dbReference type="RefSeq" id="WP_013605257.1">
    <property type="nucleotide sequence ID" value="NC_015151.1"/>
</dbReference>
<keyword evidence="8" id="KW-1185">Reference proteome</keyword>
<dbReference type="Pfam" id="PF01385">
    <property type="entry name" value="OrfB_IS605"/>
    <property type="match status" value="1"/>
</dbReference>
<keyword evidence="3" id="KW-0238">DNA-binding</keyword>
<dbReference type="Pfam" id="PF07282">
    <property type="entry name" value="Cas12f1-like_TNB"/>
    <property type="match status" value="1"/>
</dbReference>